<reference evidence="2 3" key="1">
    <citation type="submission" date="2013-11" db="EMBL/GenBank/DDBJ databases">
        <title>The Genome Sequence of Phytophthora parasitica P1976.</title>
        <authorList>
            <consortium name="The Broad Institute Genomics Platform"/>
            <person name="Russ C."/>
            <person name="Tyler B."/>
            <person name="Panabieres F."/>
            <person name="Shan W."/>
            <person name="Tripathy S."/>
            <person name="Grunwald N."/>
            <person name="Machado M."/>
            <person name="Johnson C.S."/>
            <person name="Walker B."/>
            <person name="Young S."/>
            <person name="Zeng Q."/>
            <person name="Gargeya S."/>
            <person name="Fitzgerald M."/>
            <person name="Haas B."/>
            <person name="Abouelleil A."/>
            <person name="Allen A.W."/>
            <person name="Alvarado L."/>
            <person name="Arachchi H.M."/>
            <person name="Berlin A.M."/>
            <person name="Chapman S.B."/>
            <person name="Gainer-Dewar J."/>
            <person name="Goldberg J."/>
            <person name="Griggs A."/>
            <person name="Gujja S."/>
            <person name="Hansen M."/>
            <person name="Howarth C."/>
            <person name="Imamovic A."/>
            <person name="Ireland A."/>
            <person name="Larimer J."/>
            <person name="McCowan C."/>
            <person name="Murphy C."/>
            <person name="Pearson M."/>
            <person name="Poon T.W."/>
            <person name="Priest M."/>
            <person name="Roberts A."/>
            <person name="Saif S."/>
            <person name="Shea T."/>
            <person name="Sisk P."/>
            <person name="Sykes S."/>
            <person name="Wortman J."/>
            <person name="Nusbaum C."/>
            <person name="Birren B."/>
        </authorList>
    </citation>
    <scope>NUCLEOTIDE SEQUENCE [LARGE SCALE GENOMIC DNA]</scope>
    <source>
        <strain evidence="2 3">P1976</strain>
    </source>
</reference>
<name>A0A081A4T6_PHYNI</name>
<gene>
    <name evidence="2" type="ORF">F444_10234</name>
</gene>
<organism evidence="2 3">
    <name type="scientific">Phytophthora nicotianae P1976</name>
    <dbReference type="NCBI Taxonomy" id="1317066"/>
    <lineage>
        <taxon>Eukaryota</taxon>
        <taxon>Sar</taxon>
        <taxon>Stramenopiles</taxon>
        <taxon>Oomycota</taxon>
        <taxon>Peronosporomycetes</taxon>
        <taxon>Peronosporales</taxon>
        <taxon>Peronosporaceae</taxon>
        <taxon>Phytophthora</taxon>
    </lineage>
</organism>
<comment type="caution">
    <text evidence="2">The sequence shown here is derived from an EMBL/GenBank/DDBJ whole genome shotgun (WGS) entry which is preliminary data.</text>
</comment>
<sequence>MTHRFQPNELAMRRKPRKPSKVLRKRRLAHPNKLIEAYNKLLIDLKKARALHRRRNSRGGDVLQSTACGAEGILHAWRISLDRLARCWSMYYDV</sequence>
<accession>A0A081A4T6</accession>
<dbReference type="AlphaFoldDB" id="A0A081A4T6"/>
<evidence type="ECO:0000256" key="1">
    <source>
        <dbReference type="SAM" id="MobiDB-lite"/>
    </source>
</evidence>
<feature type="region of interest" description="Disordered" evidence="1">
    <location>
        <begin position="1"/>
        <end position="26"/>
    </location>
</feature>
<proteinExistence type="predicted"/>
<dbReference type="EMBL" id="ANJA01001840">
    <property type="protein sequence ID" value="ETO73897.1"/>
    <property type="molecule type" value="Genomic_DNA"/>
</dbReference>
<dbReference type="Proteomes" id="UP000028582">
    <property type="component" value="Unassembled WGS sequence"/>
</dbReference>
<evidence type="ECO:0000313" key="2">
    <source>
        <dbReference type="EMBL" id="ETO73897.1"/>
    </source>
</evidence>
<feature type="compositionally biased region" description="Basic residues" evidence="1">
    <location>
        <begin position="13"/>
        <end position="26"/>
    </location>
</feature>
<protein>
    <submittedName>
        <fullName evidence="2">Uncharacterized protein</fullName>
    </submittedName>
</protein>
<evidence type="ECO:0000313" key="3">
    <source>
        <dbReference type="Proteomes" id="UP000028582"/>
    </source>
</evidence>